<evidence type="ECO:0000256" key="5">
    <source>
        <dbReference type="ARBA" id="ARBA00023125"/>
    </source>
</evidence>
<evidence type="ECO:0000313" key="7">
    <source>
        <dbReference type="EMBL" id="KAK1388571.1"/>
    </source>
</evidence>
<evidence type="ECO:0000256" key="2">
    <source>
        <dbReference type="ARBA" id="ARBA00001946"/>
    </source>
</evidence>
<comment type="cofactor">
    <cofactor evidence="2">
        <name>Mg(2+)</name>
        <dbReference type="ChEBI" id="CHEBI:18420"/>
    </cofactor>
</comment>
<sequence>MGFCYALIDNPTFDSQTKETLTTRKSSFGSKCELSEDFLKKVEIESGVVESLLELENIMLNRDLKKTDGSKEDRDTGIPELEDVLYAGGSESHECTLILTEGDSTKVLL</sequence>
<dbReference type="EC" id="5.6.2.2" evidence="3"/>
<dbReference type="Gene3D" id="3.40.50.670">
    <property type="match status" value="1"/>
</dbReference>
<evidence type="ECO:0000256" key="4">
    <source>
        <dbReference type="ARBA" id="ARBA00023029"/>
    </source>
</evidence>
<reference evidence="7" key="2">
    <citation type="submission" date="2023-05" db="EMBL/GenBank/DDBJ databases">
        <authorList>
            <person name="Schelkunov M.I."/>
        </authorList>
    </citation>
    <scope>NUCLEOTIDE SEQUENCE</scope>
    <source>
        <strain evidence="7">Hsosn_3</strain>
        <tissue evidence="7">Leaf</tissue>
    </source>
</reference>
<proteinExistence type="predicted"/>
<comment type="caution">
    <text evidence="7">The sequence shown here is derived from an EMBL/GenBank/DDBJ whole genome shotgun (WGS) entry which is preliminary data.</text>
</comment>
<dbReference type="InterPro" id="IPR014721">
    <property type="entry name" value="Ribsml_uS5_D2-typ_fold_subgr"/>
</dbReference>
<comment type="catalytic activity">
    <reaction evidence="1">
        <text>ATP-dependent breakage, passage and rejoining of double-stranded DNA.</text>
        <dbReference type="EC" id="5.6.2.2"/>
    </reaction>
</comment>
<reference evidence="7" key="1">
    <citation type="submission" date="2023-02" db="EMBL/GenBank/DDBJ databases">
        <title>Genome of toxic invasive species Heracleum sosnowskyi carries increased number of genes despite the absence of recent whole-genome duplications.</title>
        <authorList>
            <person name="Schelkunov M."/>
            <person name="Shtratnikova V."/>
            <person name="Makarenko M."/>
            <person name="Klepikova A."/>
            <person name="Omelchenko D."/>
            <person name="Novikova G."/>
            <person name="Obukhova E."/>
            <person name="Bogdanov V."/>
            <person name="Penin A."/>
            <person name="Logacheva M."/>
        </authorList>
    </citation>
    <scope>NUCLEOTIDE SEQUENCE</scope>
    <source>
        <strain evidence="7">Hsosn_3</strain>
        <tissue evidence="7">Leaf</tissue>
    </source>
</reference>
<dbReference type="GO" id="GO:0003918">
    <property type="term" value="F:DNA topoisomerase type II (double strand cut, ATP-hydrolyzing) activity"/>
    <property type="evidence" value="ECO:0007669"/>
    <property type="project" value="UniProtKB-EC"/>
</dbReference>
<dbReference type="Proteomes" id="UP001237642">
    <property type="component" value="Unassembled WGS sequence"/>
</dbReference>
<name>A0AAD8IPH4_9APIA</name>
<dbReference type="GO" id="GO:0005634">
    <property type="term" value="C:nucleus"/>
    <property type="evidence" value="ECO:0007669"/>
    <property type="project" value="TreeGrafter"/>
</dbReference>
<dbReference type="GO" id="GO:0003677">
    <property type="term" value="F:DNA binding"/>
    <property type="evidence" value="ECO:0007669"/>
    <property type="project" value="UniProtKB-KW"/>
</dbReference>
<dbReference type="PANTHER" id="PTHR10169">
    <property type="entry name" value="DNA TOPOISOMERASE/GYRASE"/>
    <property type="match status" value="1"/>
</dbReference>
<dbReference type="GO" id="GO:0006265">
    <property type="term" value="P:DNA topological change"/>
    <property type="evidence" value="ECO:0007669"/>
    <property type="project" value="InterPro"/>
</dbReference>
<dbReference type="PANTHER" id="PTHR10169:SF38">
    <property type="entry name" value="DNA TOPOISOMERASE 2"/>
    <property type="match status" value="1"/>
</dbReference>
<accession>A0AAD8IPH4</accession>
<dbReference type="SUPFAM" id="SSF54211">
    <property type="entry name" value="Ribosomal protein S5 domain 2-like"/>
    <property type="match status" value="1"/>
</dbReference>
<dbReference type="InterPro" id="IPR050634">
    <property type="entry name" value="DNA_Topoisomerase_II"/>
</dbReference>
<evidence type="ECO:0000256" key="1">
    <source>
        <dbReference type="ARBA" id="ARBA00000185"/>
    </source>
</evidence>
<evidence type="ECO:0000256" key="3">
    <source>
        <dbReference type="ARBA" id="ARBA00012895"/>
    </source>
</evidence>
<dbReference type="Gene3D" id="3.30.230.10">
    <property type="match status" value="1"/>
</dbReference>
<dbReference type="AlphaFoldDB" id="A0AAD8IPH4"/>
<organism evidence="7 8">
    <name type="scientific">Heracleum sosnowskyi</name>
    <dbReference type="NCBI Taxonomy" id="360622"/>
    <lineage>
        <taxon>Eukaryota</taxon>
        <taxon>Viridiplantae</taxon>
        <taxon>Streptophyta</taxon>
        <taxon>Embryophyta</taxon>
        <taxon>Tracheophyta</taxon>
        <taxon>Spermatophyta</taxon>
        <taxon>Magnoliopsida</taxon>
        <taxon>eudicotyledons</taxon>
        <taxon>Gunneridae</taxon>
        <taxon>Pentapetalae</taxon>
        <taxon>asterids</taxon>
        <taxon>campanulids</taxon>
        <taxon>Apiales</taxon>
        <taxon>Apiaceae</taxon>
        <taxon>Apioideae</taxon>
        <taxon>apioid superclade</taxon>
        <taxon>Tordylieae</taxon>
        <taxon>Tordyliinae</taxon>
        <taxon>Heracleum</taxon>
    </lineage>
</organism>
<dbReference type="GO" id="GO:0000712">
    <property type="term" value="P:resolution of meiotic recombination intermediates"/>
    <property type="evidence" value="ECO:0007669"/>
    <property type="project" value="TreeGrafter"/>
</dbReference>
<keyword evidence="4" id="KW-0799">Topoisomerase</keyword>
<dbReference type="InterPro" id="IPR020568">
    <property type="entry name" value="Ribosomal_Su5_D2-typ_SF"/>
</dbReference>
<evidence type="ECO:0000256" key="6">
    <source>
        <dbReference type="ARBA" id="ARBA00023235"/>
    </source>
</evidence>
<keyword evidence="5" id="KW-0238">DNA-binding</keyword>
<dbReference type="GO" id="GO:0005524">
    <property type="term" value="F:ATP binding"/>
    <property type="evidence" value="ECO:0007669"/>
    <property type="project" value="InterPro"/>
</dbReference>
<keyword evidence="6" id="KW-0413">Isomerase</keyword>
<gene>
    <name evidence="7" type="ORF">POM88_016749</name>
</gene>
<evidence type="ECO:0000313" key="8">
    <source>
        <dbReference type="Proteomes" id="UP001237642"/>
    </source>
</evidence>
<dbReference type="EMBL" id="JAUIZM010000004">
    <property type="protein sequence ID" value="KAK1388571.1"/>
    <property type="molecule type" value="Genomic_DNA"/>
</dbReference>
<keyword evidence="8" id="KW-1185">Reference proteome</keyword>
<dbReference type="InterPro" id="IPR013759">
    <property type="entry name" value="Topo_IIA_B_C"/>
</dbReference>
<protein>
    <recommendedName>
        <fullName evidence="3">DNA topoisomerase (ATP-hydrolyzing)</fullName>
        <ecNumber evidence="3">5.6.2.2</ecNumber>
    </recommendedName>
</protein>
<dbReference type="GO" id="GO:0000819">
    <property type="term" value="P:sister chromatid segregation"/>
    <property type="evidence" value="ECO:0007669"/>
    <property type="project" value="TreeGrafter"/>
</dbReference>